<evidence type="ECO:0000313" key="2">
    <source>
        <dbReference type="EMBL" id="TFW13771.1"/>
    </source>
</evidence>
<dbReference type="GO" id="GO:0003677">
    <property type="term" value="F:DNA binding"/>
    <property type="evidence" value="ECO:0007669"/>
    <property type="project" value="InterPro"/>
</dbReference>
<organism evidence="2 3">
    <name type="scientific">Zemynaea arenosa</name>
    <dbReference type="NCBI Taxonomy" id="2561931"/>
    <lineage>
        <taxon>Bacteria</taxon>
        <taxon>Pseudomonadati</taxon>
        <taxon>Pseudomonadota</taxon>
        <taxon>Betaproteobacteria</taxon>
        <taxon>Burkholderiales</taxon>
        <taxon>Oxalobacteraceae</taxon>
        <taxon>Telluria group</taxon>
        <taxon>Zemynaea</taxon>
    </lineage>
</organism>
<feature type="domain" description="HTH cro/C1-type" evidence="1">
    <location>
        <begin position="24"/>
        <end position="55"/>
    </location>
</feature>
<keyword evidence="3" id="KW-1185">Reference proteome</keyword>
<reference evidence="2 3" key="1">
    <citation type="submission" date="2019-03" db="EMBL/GenBank/DDBJ databases">
        <title>Draft Genome Sequence of Massilia arenosa sp. nov., a Novel Massilia Species Isolated from a Sandy-loam Maize Soil.</title>
        <authorList>
            <person name="Raths R."/>
            <person name="Peta V."/>
            <person name="Bucking H."/>
        </authorList>
    </citation>
    <scope>NUCLEOTIDE SEQUENCE [LARGE SCALE GENOMIC DNA]</scope>
    <source>
        <strain evidence="2 3">MC02</strain>
    </source>
</reference>
<name>A0A4Y9RZX7_9BURK</name>
<dbReference type="Pfam" id="PF13560">
    <property type="entry name" value="HTH_31"/>
    <property type="match status" value="1"/>
</dbReference>
<dbReference type="OrthoDB" id="9182103at2"/>
<dbReference type="RefSeq" id="WP_135208855.1">
    <property type="nucleotide sequence ID" value="NZ_SPVF01000247.1"/>
</dbReference>
<dbReference type="AlphaFoldDB" id="A0A4Y9RZX7"/>
<dbReference type="InterPro" id="IPR010982">
    <property type="entry name" value="Lambda_DNA-bd_dom_sf"/>
</dbReference>
<comment type="caution">
    <text evidence="2">The sequence shown here is derived from an EMBL/GenBank/DDBJ whole genome shotgun (WGS) entry which is preliminary data.</text>
</comment>
<dbReference type="Proteomes" id="UP000298438">
    <property type="component" value="Unassembled WGS sequence"/>
</dbReference>
<proteinExistence type="predicted"/>
<dbReference type="EMBL" id="SPVF01000247">
    <property type="protein sequence ID" value="TFW13771.1"/>
    <property type="molecule type" value="Genomic_DNA"/>
</dbReference>
<dbReference type="PROSITE" id="PS50943">
    <property type="entry name" value="HTH_CROC1"/>
    <property type="match status" value="1"/>
</dbReference>
<evidence type="ECO:0000259" key="1">
    <source>
        <dbReference type="PROSITE" id="PS50943"/>
    </source>
</evidence>
<dbReference type="SUPFAM" id="SSF47413">
    <property type="entry name" value="lambda repressor-like DNA-binding domains"/>
    <property type="match status" value="1"/>
</dbReference>
<dbReference type="CDD" id="cd00093">
    <property type="entry name" value="HTH_XRE"/>
    <property type="match status" value="1"/>
</dbReference>
<dbReference type="InterPro" id="IPR001387">
    <property type="entry name" value="Cro/C1-type_HTH"/>
</dbReference>
<evidence type="ECO:0000313" key="3">
    <source>
        <dbReference type="Proteomes" id="UP000298438"/>
    </source>
</evidence>
<gene>
    <name evidence="2" type="ORF">E4L96_19360</name>
</gene>
<dbReference type="Gene3D" id="1.10.260.40">
    <property type="entry name" value="lambda repressor-like DNA-binding domains"/>
    <property type="match status" value="1"/>
</dbReference>
<accession>A0A4Y9RZX7</accession>
<protein>
    <recommendedName>
        <fullName evidence="1">HTH cro/C1-type domain-containing protein</fullName>
    </recommendedName>
</protein>
<sequence length="113" mass="12405">MKYKQSAILPDELLKAGEDLGAKLARLRKARRILQADAAARAGLSRSTAVLLEKGDPGRSLGQILRYLDAIAPGATLEQLLQEKDPALAALAQAERTQRVRRLSDKELKELDF</sequence>